<dbReference type="InterPro" id="IPR033270">
    <property type="entry name" value="VPRBP/DCAF1"/>
</dbReference>
<dbReference type="InterPro" id="IPR036322">
    <property type="entry name" value="WD40_repeat_dom_sf"/>
</dbReference>
<keyword evidence="5" id="KW-0539">Nucleus</keyword>
<keyword evidence="4" id="KW-0833">Ubl conjugation pathway</keyword>
<feature type="compositionally biased region" description="Acidic residues" evidence="6">
    <location>
        <begin position="1578"/>
        <end position="1604"/>
    </location>
</feature>
<feature type="region of interest" description="Disordered" evidence="6">
    <location>
        <begin position="1492"/>
        <end position="1640"/>
    </location>
</feature>
<dbReference type="InterPro" id="IPR016024">
    <property type="entry name" value="ARM-type_fold"/>
</dbReference>
<feature type="compositionally biased region" description="Acidic residues" evidence="6">
    <location>
        <begin position="1618"/>
        <end position="1628"/>
    </location>
</feature>
<reference evidence="7 8" key="1">
    <citation type="journal article" date="2024" name="Nat. Commun.">
        <title>Phylogenomics reveals the evolutionary origins of lichenization in chlorophyte algae.</title>
        <authorList>
            <person name="Puginier C."/>
            <person name="Libourel C."/>
            <person name="Otte J."/>
            <person name="Skaloud P."/>
            <person name="Haon M."/>
            <person name="Grisel S."/>
            <person name="Petersen M."/>
            <person name="Berrin J.G."/>
            <person name="Delaux P.M."/>
            <person name="Dal Grande F."/>
            <person name="Keller J."/>
        </authorList>
    </citation>
    <scope>NUCLEOTIDE SEQUENCE [LARGE SCALE GENOMIC DNA]</scope>
    <source>
        <strain evidence="7 8">SAG 216-7</strain>
    </source>
</reference>
<feature type="compositionally biased region" description="Acidic residues" evidence="6">
    <location>
        <begin position="1498"/>
        <end position="1525"/>
    </location>
</feature>
<dbReference type="SUPFAM" id="SSF48371">
    <property type="entry name" value="ARM repeat"/>
    <property type="match status" value="1"/>
</dbReference>
<evidence type="ECO:0000256" key="3">
    <source>
        <dbReference type="ARBA" id="ARBA00008845"/>
    </source>
</evidence>
<evidence type="ECO:0000256" key="5">
    <source>
        <dbReference type="ARBA" id="ARBA00023242"/>
    </source>
</evidence>
<gene>
    <name evidence="7" type="ORF">WJX75_001271</name>
</gene>
<comment type="pathway">
    <text evidence="2">Protein modification; protein ubiquitination.</text>
</comment>
<evidence type="ECO:0008006" key="9">
    <source>
        <dbReference type="Google" id="ProtNLM"/>
    </source>
</evidence>
<feature type="compositionally biased region" description="Acidic residues" evidence="6">
    <location>
        <begin position="1547"/>
        <end position="1570"/>
    </location>
</feature>
<protein>
    <recommendedName>
        <fullName evidence="9">LisH domain-containing protein</fullName>
    </recommendedName>
</protein>
<dbReference type="InterPro" id="IPR015943">
    <property type="entry name" value="WD40/YVTN_repeat-like_dom_sf"/>
</dbReference>
<dbReference type="PANTHER" id="PTHR13129">
    <property type="entry name" value="VPRBP PROTEIN-RELATED"/>
    <property type="match status" value="1"/>
</dbReference>
<feature type="region of interest" description="Disordered" evidence="6">
    <location>
        <begin position="922"/>
        <end position="1014"/>
    </location>
</feature>
<comment type="subcellular location">
    <subcellularLocation>
        <location evidence="1">Nucleus</location>
    </subcellularLocation>
</comment>
<proteinExistence type="inferred from homology"/>
<evidence type="ECO:0000313" key="8">
    <source>
        <dbReference type="Proteomes" id="UP001491310"/>
    </source>
</evidence>
<accession>A0ABR2YLW6</accession>
<evidence type="ECO:0000256" key="6">
    <source>
        <dbReference type="SAM" id="MobiDB-lite"/>
    </source>
</evidence>
<keyword evidence="8" id="KW-1185">Reference proteome</keyword>
<organism evidence="7 8">
    <name type="scientific">Coccomyxa subellipsoidea</name>
    <dbReference type="NCBI Taxonomy" id="248742"/>
    <lineage>
        <taxon>Eukaryota</taxon>
        <taxon>Viridiplantae</taxon>
        <taxon>Chlorophyta</taxon>
        <taxon>core chlorophytes</taxon>
        <taxon>Trebouxiophyceae</taxon>
        <taxon>Trebouxiophyceae incertae sedis</taxon>
        <taxon>Coccomyxaceae</taxon>
        <taxon>Coccomyxa</taxon>
    </lineage>
</organism>
<feature type="region of interest" description="Disordered" evidence="6">
    <location>
        <begin position="622"/>
        <end position="641"/>
    </location>
</feature>
<comment type="similarity">
    <text evidence="3">Belongs to the VPRBP/DCAF1 family.</text>
</comment>
<feature type="compositionally biased region" description="Polar residues" evidence="6">
    <location>
        <begin position="962"/>
        <end position="973"/>
    </location>
</feature>
<dbReference type="InterPro" id="IPR006594">
    <property type="entry name" value="LisH"/>
</dbReference>
<dbReference type="PROSITE" id="PS50896">
    <property type="entry name" value="LISH"/>
    <property type="match status" value="1"/>
</dbReference>
<dbReference type="PANTHER" id="PTHR13129:SF4">
    <property type="entry name" value="DDB1- AND CUL4-ASSOCIATED FACTOR 1"/>
    <property type="match status" value="1"/>
</dbReference>
<dbReference type="Gene3D" id="2.130.10.10">
    <property type="entry name" value="YVTN repeat-like/Quinoprotein amine dehydrogenase"/>
    <property type="match status" value="1"/>
</dbReference>
<dbReference type="Proteomes" id="UP001491310">
    <property type="component" value="Unassembled WGS sequence"/>
</dbReference>
<comment type="caution">
    <text evidence="7">The sequence shown here is derived from an EMBL/GenBank/DDBJ whole genome shotgun (WGS) entry which is preliminary data.</text>
</comment>
<evidence type="ECO:0000256" key="1">
    <source>
        <dbReference type="ARBA" id="ARBA00004123"/>
    </source>
</evidence>
<sequence>MARQLQQTWCADSIALGAKDLLKKAGNESADWSCRIEALNELSKTLEIEESKYEEVTGDVMVNMRSQQPIGALLSAVKDEEETYDEIYESWIHDRHASLEQRVAAMRFFLACLSAWQFQSPLTEPDFVTGLQEWATTEVAKRPSRNEASDRPDEESRLLEARRTYATGLLAIALTRTEVCDEAVRSGTVAQMVQDLAHMALGDCGSEDEECMLASSSACDIIAAELQQQPDLAEIRQEHASSNPGQQCEGWEELRARRERYVVQCLGSFGEYMECLALVLAADGVGVMQRLLHAWREEPILLADLLRLLVALFVHRRFAEMFVDSGGVQLLLSLPRNKHTFVGLSFAFFGLASVPLAVERVCALPAPVVEELVERALSLLTCGYDPARKNVALFFGASIHFRGILDVFDRVGGLPRLLDAMRTVLLLLRAPAHGENRSEKQVAFHASAALRQYFRTHLILHVAILKRRYCGHNAVKQGASAAERTVDVSAESVDAAVSAVENDRRVGEAFVRERWPPLEKFIHCGGPGLMLDFVQHTPGERYCNEIARHALEIMQIATLLPDCRRTLLTGGGSQANGQTDGIAAILDAAHGQTYLSDPEVMQPALVVVANCVTVPSSLAHLMPAPDKASDRRKPQKSLLPAPLFTPQPVVGSSMDMDLQSSSSAEGDLVAAEMLEGYTRARQAVRRACGIRMLLGLLHARSSMPAGQVDRLRALAVRCLLGLAHDPQLRHILAKLQVWRLLAQLVHEPDRGTVGSSVASRRLIGADGSSNGGSLATFNSLAVDLINLTSAGLGKAGAAAAASDAVAPALHKIERAAIAASTHITYAPSELLLLIEDHLRASGLHASANALAAEAALGGSHTPLRSEPPSENHQQPLMITPFSTTRAPPPAESPFLCPGTQPSTVKRRPLAIAPALIRSITKAPGATMGSATCTQEADGPTETGAQPDQCTPASLPALPDPAVTNNMGASTSTADRPPATASQSRRKRKAAESLPAGMSQRQKSSGPAQPEQLSLERPGCATIPAEAPANPLLLNLPCRSNRPQETPQPAKPCTTPALTRATIKPAISSPPDRKGRGAGTDAPVSSKLSSIVMQYLRHQHKAACLKTAAPISTLPPMSLLRPNTLPQAKRTLEAPTQVHRRLLRRSVNADGGWGGRRQDRHFVYSRFRHVRSVRDEDSAVYRSCAFLGNFAALALGSHSGEVRIHDTLSGDLIDTLDAHDTPAYQLRVYEGRGRSLLLSSSRNEARLWDVGASSDRAGGSWTPAEYVTEPLHTCGGMRNAIFRPDGRMVAGLVASGRGQDPLLFDLGSETYCTISMSNEGWRSKGAETLSFNPTGELLLFGPTLWDPRAPRCLHVFDLLSYSACCSSFHPAGLEAVVNSEVWDLRTLKLQRCVPCLDSTSLTWNASGDCAYATLRRPSDDLGALLHPKRAKHPLHAAFRTVDSKDFSEIGTISTEGRCVLDLCVDAADNYIGLVTLEPNELMSCSGRVYEVGRRRMQDDESDLEDGDVDDDDDEDDDDEDEDEEEGAQLITGGPSRSSSAADASVEAGGDDGEPGSDAEGDNSDEEIEAGSDSEAGVGESEEEDGSGDEGSGDEGNELGEEDDVEGYVRLMDRLREMAEGEEESGLESDLEAHLEEDSDSD</sequence>
<dbReference type="SUPFAM" id="SSF50978">
    <property type="entry name" value="WD40 repeat-like"/>
    <property type="match status" value="1"/>
</dbReference>
<feature type="compositionally biased region" description="Polar residues" evidence="6">
    <location>
        <begin position="942"/>
        <end position="951"/>
    </location>
</feature>
<evidence type="ECO:0000313" key="7">
    <source>
        <dbReference type="EMBL" id="KAK9907998.1"/>
    </source>
</evidence>
<dbReference type="EMBL" id="JALJOT010000008">
    <property type="protein sequence ID" value="KAK9907998.1"/>
    <property type="molecule type" value="Genomic_DNA"/>
</dbReference>
<evidence type="ECO:0000256" key="2">
    <source>
        <dbReference type="ARBA" id="ARBA00004906"/>
    </source>
</evidence>
<name>A0ABR2YLW6_9CHLO</name>
<feature type="region of interest" description="Disordered" evidence="6">
    <location>
        <begin position="1033"/>
        <end position="1083"/>
    </location>
</feature>
<evidence type="ECO:0000256" key="4">
    <source>
        <dbReference type="ARBA" id="ARBA00022786"/>
    </source>
</evidence>